<dbReference type="InterPro" id="IPR050951">
    <property type="entry name" value="Retrovirus_Pol_polyprotein"/>
</dbReference>
<proteinExistence type="predicted"/>
<dbReference type="InParanoid" id="A0A1X7SJS5"/>
<protein>
    <submittedName>
        <fullName evidence="1">Uncharacterized protein</fullName>
    </submittedName>
</protein>
<dbReference type="EnsemblMetazoa" id="Aqu2.1.02320_001">
    <property type="protein sequence ID" value="Aqu2.1.02320_001"/>
    <property type="gene ID" value="Aqu2.1.02320"/>
</dbReference>
<reference evidence="1" key="1">
    <citation type="submission" date="2017-05" db="UniProtKB">
        <authorList>
            <consortium name="EnsemblMetazoa"/>
        </authorList>
    </citation>
    <scope>IDENTIFICATION</scope>
</reference>
<name>A0A1X7SJS5_AMPQE</name>
<sequence length="149" mass="17216">MINTPASCLQVKQWTRRDKVLAEVINTHWPQACPVEALKPYWLKRNELSVLQGCIVCGSRVVMPLQGRQLILNELHQGHQGMVGMKSRPTLSKVVQTEEAGNRFGTPERRYKKTRARVVTDSFDIEAIRRKIYEQYDKNKRITLKSLLV</sequence>
<dbReference type="PANTHER" id="PTHR37984">
    <property type="entry name" value="PROTEIN CBG26694"/>
    <property type="match status" value="1"/>
</dbReference>
<organism evidence="1">
    <name type="scientific">Amphimedon queenslandica</name>
    <name type="common">Sponge</name>
    <dbReference type="NCBI Taxonomy" id="400682"/>
    <lineage>
        <taxon>Eukaryota</taxon>
        <taxon>Metazoa</taxon>
        <taxon>Porifera</taxon>
        <taxon>Demospongiae</taxon>
        <taxon>Heteroscleromorpha</taxon>
        <taxon>Haplosclerida</taxon>
        <taxon>Niphatidae</taxon>
        <taxon>Amphimedon</taxon>
    </lineage>
</organism>
<dbReference type="PANTHER" id="PTHR37984:SF13">
    <property type="entry name" value="RIBONUCLEASE H"/>
    <property type="match status" value="1"/>
</dbReference>
<accession>A0A1X7SJS5</accession>
<evidence type="ECO:0000313" key="1">
    <source>
        <dbReference type="EnsemblMetazoa" id="Aqu2.1.02320_001"/>
    </source>
</evidence>
<dbReference type="AlphaFoldDB" id="A0A1X7SJS5"/>